<keyword evidence="6 7" id="KW-0472">Membrane</keyword>
<feature type="transmembrane region" description="Helical" evidence="7">
    <location>
        <begin position="109"/>
        <end position="129"/>
    </location>
</feature>
<comment type="subcellular location">
    <subcellularLocation>
        <location evidence="1 7">Cell membrane</location>
        <topology evidence="1 7">Multi-pass membrane protein</topology>
    </subcellularLocation>
</comment>
<evidence type="ECO:0000256" key="7">
    <source>
        <dbReference type="RuleBase" id="RU363032"/>
    </source>
</evidence>
<gene>
    <name evidence="9" type="ORF">GCM10007989_31740</name>
</gene>
<evidence type="ECO:0000256" key="2">
    <source>
        <dbReference type="ARBA" id="ARBA00022448"/>
    </source>
</evidence>
<dbReference type="EMBL" id="BMZE01000003">
    <property type="protein sequence ID" value="GHA33220.1"/>
    <property type="molecule type" value="Genomic_DNA"/>
</dbReference>
<accession>A0A918SDG6</accession>
<protein>
    <submittedName>
        <fullName evidence="9">Sugar ABC transporter permease</fullName>
    </submittedName>
</protein>
<reference evidence="9" key="2">
    <citation type="submission" date="2020-09" db="EMBL/GenBank/DDBJ databases">
        <authorList>
            <person name="Sun Q."/>
            <person name="Kim S."/>
        </authorList>
    </citation>
    <scope>NUCLEOTIDE SEQUENCE</scope>
    <source>
        <strain evidence="9">KCTC 32437</strain>
    </source>
</reference>
<dbReference type="InterPro" id="IPR000515">
    <property type="entry name" value="MetI-like"/>
</dbReference>
<evidence type="ECO:0000256" key="3">
    <source>
        <dbReference type="ARBA" id="ARBA00022475"/>
    </source>
</evidence>
<dbReference type="AlphaFoldDB" id="A0A918SDG6"/>
<feature type="transmembrane region" description="Helical" evidence="7">
    <location>
        <begin position="12"/>
        <end position="42"/>
    </location>
</feature>
<feature type="transmembrane region" description="Helical" evidence="7">
    <location>
        <begin position="266"/>
        <end position="285"/>
    </location>
</feature>
<feature type="transmembrane region" description="Helical" evidence="7">
    <location>
        <begin position="156"/>
        <end position="181"/>
    </location>
</feature>
<evidence type="ECO:0000313" key="10">
    <source>
        <dbReference type="Proteomes" id="UP000646579"/>
    </source>
</evidence>
<dbReference type="Gene3D" id="1.10.3720.10">
    <property type="entry name" value="MetI-like"/>
    <property type="match status" value="1"/>
</dbReference>
<keyword evidence="2 7" id="KW-0813">Transport</keyword>
<dbReference type="Proteomes" id="UP000646579">
    <property type="component" value="Unassembled WGS sequence"/>
</dbReference>
<comment type="similarity">
    <text evidence="7">Belongs to the binding-protein-dependent transport system permease family.</text>
</comment>
<feature type="transmembrane region" description="Helical" evidence="7">
    <location>
        <begin position="71"/>
        <end position="97"/>
    </location>
</feature>
<dbReference type="SUPFAM" id="SSF161098">
    <property type="entry name" value="MetI-like"/>
    <property type="match status" value="1"/>
</dbReference>
<dbReference type="InterPro" id="IPR051393">
    <property type="entry name" value="ABC_transporter_permease"/>
</dbReference>
<dbReference type="PANTHER" id="PTHR30193:SF37">
    <property type="entry name" value="INNER MEMBRANE ABC TRANSPORTER PERMEASE PROTEIN YCJO"/>
    <property type="match status" value="1"/>
</dbReference>
<feature type="transmembrane region" description="Helical" evidence="7">
    <location>
        <begin position="202"/>
        <end position="221"/>
    </location>
</feature>
<keyword evidence="5 7" id="KW-1133">Transmembrane helix</keyword>
<dbReference type="GO" id="GO:0055085">
    <property type="term" value="P:transmembrane transport"/>
    <property type="evidence" value="ECO:0007669"/>
    <property type="project" value="InterPro"/>
</dbReference>
<keyword evidence="10" id="KW-1185">Reference proteome</keyword>
<dbReference type="PROSITE" id="PS50928">
    <property type="entry name" value="ABC_TM1"/>
    <property type="match status" value="1"/>
</dbReference>
<proteinExistence type="inferred from homology"/>
<feature type="domain" description="ABC transmembrane type-1" evidence="8">
    <location>
        <begin position="72"/>
        <end position="284"/>
    </location>
</feature>
<sequence length="295" mass="32601">MMANLRPLGLERAWLLIFLLPTLFGLALGAFGSIFATLSISFMDWDLLTPPVAAGFSNYVGLPDDRLFNQAFWNTLAFAGLYVPLTVVISLFVALGLNRKLPGTTFFRIAFFLPTVSSPTAVGLLWTWIYAQDNGVLNEAITALGGDPVRWLSRDVALYSVVIANVWGAIGGGMIIFLAGLQSIPRDFYEVADLDGAKPWQRLWFITLPALAPSMFFQTVLTTINAFQAFDYIYILTRTGNGNSNMPTLVFSIYRSGFRFFRMGDAAAQAVVLTAIILVLTFVYFRLQKKWGATA</sequence>
<evidence type="ECO:0000256" key="1">
    <source>
        <dbReference type="ARBA" id="ARBA00004651"/>
    </source>
</evidence>
<name>A0A918SDG6_9HYPH</name>
<evidence type="ECO:0000256" key="4">
    <source>
        <dbReference type="ARBA" id="ARBA00022692"/>
    </source>
</evidence>
<dbReference type="CDD" id="cd06261">
    <property type="entry name" value="TM_PBP2"/>
    <property type="match status" value="1"/>
</dbReference>
<comment type="caution">
    <text evidence="9">The sequence shown here is derived from an EMBL/GenBank/DDBJ whole genome shotgun (WGS) entry which is preliminary data.</text>
</comment>
<keyword evidence="4 7" id="KW-0812">Transmembrane</keyword>
<dbReference type="GO" id="GO:0005886">
    <property type="term" value="C:plasma membrane"/>
    <property type="evidence" value="ECO:0007669"/>
    <property type="project" value="UniProtKB-SubCell"/>
</dbReference>
<organism evidence="9 10">
    <name type="scientific">Devosia pacifica</name>
    <dbReference type="NCBI Taxonomy" id="1335967"/>
    <lineage>
        <taxon>Bacteria</taxon>
        <taxon>Pseudomonadati</taxon>
        <taxon>Pseudomonadota</taxon>
        <taxon>Alphaproteobacteria</taxon>
        <taxon>Hyphomicrobiales</taxon>
        <taxon>Devosiaceae</taxon>
        <taxon>Devosia</taxon>
    </lineage>
</organism>
<evidence type="ECO:0000313" key="9">
    <source>
        <dbReference type="EMBL" id="GHA33220.1"/>
    </source>
</evidence>
<dbReference type="Pfam" id="PF00528">
    <property type="entry name" value="BPD_transp_1"/>
    <property type="match status" value="1"/>
</dbReference>
<evidence type="ECO:0000256" key="5">
    <source>
        <dbReference type="ARBA" id="ARBA00022989"/>
    </source>
</evidence>
<dbReference type="InterPro" id="IPR035906">
    <property type="entry name" value="MetI-like_sf"/>
</dbReference>
<keyword evidence="3" id="KW-1003">Cell membrane</keyword>
<evidence type="ECO:0000259" key="8">
    <source>
        <dbReference type="PROSITE" id="PS50928"/>
    </source>
</evidence>
<evidence type="ECO:0000256" key="6">
    <source>
        <dbReference type="ARBA" id="ARBA00023136"/>
    </source>
</evidence>
<dbReference type="PANTHER" id="PTHR30193">
    <property type="entry name" value="ABC TRANSPORTER PERMEASE PROTEIN"/>
    <property type="match status" value="1"/>
</dbReference>
<reference evidence="9" key="1">
    <citation type="journal article" date="2014" name="Int. J. Syst. Evol. Microbiol.">
        <title>Complete genome sequence of Corynebacterium casei LMG S-19264T (=DSM 44701T), isolated from a smear-ripened cheese.</title>
        <authorList>
            <consortium name="US DOE Joint Genome Institute (JGI-PGF)"/>
            <person name="Walter F."/>
            <person name="Albersmeier A."/>
            <person name="Kalinowski J."/>
            <person name="Ruckert C."/>
        </authorList>
    </citation>
    <scope>NUCLEOTIDE SEQUENCE</scope>
    <source>
        <strain evidence="9">KCTC 32437</strain>
    </source>
</reference>